<accession>A0A087C0H7</accession>
<dbReference type="PANTHER" id="PTHR42734:SF5">
    <property type="entry name" value="IRON TRANSPORT SYSTEM ATP-BINDING PROTEIN HI_0361-RELATED"/>
    <property type="match status" value="1"/>
</dbReference>
<dbReference type="Proteomes" id="UP000029082">
    <property type="component" value="Unassembled WGS sequence"/>
</dbReference>
<dbReference type="RefSeq" id="WP_237745339.1">
    <property type="nucleotide sequence ID" value="NZ_JDUO01000003.1"/>
</dbReference>
<gene>
    <name evidence="6" type="ORF">BMON_0680</name>
</gene>
<keyword evidence="4 6" id="KW-0067">ATP-binding</keyword>
<dbReference type="AlphaFoldDB" id="A0A087C0H7"/>
<dbReference type="InterPro" id="IPR003593">
    <property type="entry name" value="AAA+_ATPase"/>
</dbReference>
<dbReference type="GO" id="GO:0016887">
    <property type="term" value="F:ATP hydrolysis activity"/>
    <property type="evidence" value="ECO:0007669"/>
    <property type="project" value="InterPro"/>
</dbReference>
<sequence>MWTMRRNHAAETGHDPTGITVQDLNASYEGVSALHDVCLNVEPGHLCGLVGMNGAGKSTLFKALMGVITPDSGTIRFSGMTGRQARRSGMISYVPQQEDIDWSFPLLVEDVVMMGRYGVQNWLRTPRRQDREAVRAAIARVDLDDFAHRQIGSLSGGQRKRVFLARGLAQQARILLLDEPFAGVDKRSEYTIVGVLRDLASRGATVLVASHDLHALPNLCDEAILINHTVIAHGPIDEVLEPYSLSRAFGLEDTDDAAPQELTR</sequence>
<evidence type="ECO:0000256" key="2">
    <source>
        <dbReference type="ARBA" id="ARBA00022448"/>
    </source>
</evidence>
<evidence type="ECO:0000256" key="4">
    <source>
        <dbReference type="ARBA" id="ARBA00022840"/>
    </source>
</evidence>
<name>A0A087C0H7_9BIFI</name>
<keyword evidence="6" id="KW-0378">Hydrolase</keyword>
<evidence type="ECO:0000259" key="5">
    <source>
        <dbReference type="PROSITE" id="PS50893"/>
    </source>
</evidence>
<dbReference type="CDD" id="cd03235">
    <property type="entry name" value="ABC_Metallic_Cations"/>
    <property type="match status" value="1"/>
</dbReference>
<feature type="domain" description="ABC transporter" evidence="5">
    <location>
        <begin position="19"/>
        <end position="252"/>
    </location>
</feature>
<protein>
    <submittedName>
        <fullName evidence="6">Putative ABC transporter, ATP-binding protein</fullName>
        <ecNumber evidence="6">3.6.3.33</ecNumber>
    </submittedName>
</protein>
<reference evidence="6 7" key="1">
    <citation type="submission" date="2014-03" db="EMBL/GenBank/DDBJ databases">
        <title>Genomics of Bifidobacteria.</title>
        <authorList>
            <person name="Ventura M."/>
            <person name="Milani C."/>
            <person name="Lugli G.A."/>
        </authorList>
    </citation>
    <scope>NUCLEOTIDE SEQUENCE [LARGE SCALE GENOMIC DNA]</scope>
    <source>
        <strain evidence="6 7">DSM 21395</strain>
    </source>
</reference>
<dbReference type="eggNOG" id="COG1121">
    <property type="taxonomic scope" value="Bacteria"/>
</dbReference>
<dbReference type="InterPro" id="IPR017871">
    <property type="entry name" value="ABC_transporter-like_CS"/>
</dbReference>
<organism evidence="6 7">
    <name type="scientific">Bifidobacterium mongoliense DSM 21395</name>
    <dbReference type="NCBI Taxonomy" id="1437603"/>
    <lineage>
        <taxon>Bacteria</taxon>
        <taxon>Bacillati</taxon>
        <taxon>Actinomycetota</taxon>
        <taxon>Actinomycetes</taxon>
        <taxon>Bifidobacteriales</taxon>
        <taxon>Bifidobacteriaceae</taxon>
        <taxon>Bifidobacterium</taxon>
    </lineage>
</organism>
<evidence type="ECO:0000256" key="1">
    <source>
        <dbReference type="ARBA" id="ARBA00005417"/>
    </source>
</evidence>
<proteinExistence type="inferred from homology"/>
<dbReference type="FunFam" id="3.40.50.300:FF:000134">
    <property type="entry name" value="Iron-enterobactin ABC transporter ATP-binding protein"/>
    <property type="match status" value="1"/>
</dbReference>
<dbReference type="PANTHER" id="PTHR42734">
    <property type="entry name" value="METAL TRANSPORT SYSTEM ATP-BINDING PROTEIN TM_0124-RELATED"/>
    <property type="match status" value="1"/>
</dbReference>
<dbReference type="EMBL" id="JGZE01000011">
    <property type="protein sequence ID" value="KFI76777.1"/>
    <property type="molecule type" value="Genomic_DNA"/>
</dbReference>
<dbReference type="Gene3D" id="3.40.50.300">
    <property type="entry name" value="P-loop containing nucleotide triphosphate hydrolases"/>
    <property type="match status" value="1"/>
</dbReference>
<dbReference type="Pfam" id="PF00005">
    <property type="entry name" value="ABC_tran"/>
    <property type="match status" value="1"/>
</dbReference>
<evidence type="ECO:0000256" key="3">
    <source>
        <dbReference type="ARBA" id="ARBA00022741"/>
    </source>
</evidence>
<dbReference type="GO" id="GO:0005524">
    <property type="term" value="F:ATP binding"/>
    <property type="evidence" value="ECO:0007669"/>
    <property type="project" value="UniProtKB-KW"/>
</dbReference>
<comment type="caution">
    <text evidence="6">The sequence shown here is derived from an EMBL/GenBank/DDBJ whole genome shotgun (WGS) entry which is preliminary data.</text>
</comment>
<evidence type="ECO:0000313" key="6">
    <source>
        <dbReference type="EMBL" id="KFI76777.1"/>
    </source>
</evidence>
<dbReference type="STRING" id="1437603.GCA_000771525_01103"/>
<dbReference type="InterPro" id="IPR003439">
    <property type="entry name" value="ABC_transporter-like_ATP-bd"/>
</dbReference>
<dbReference type="SUPFAM" id="SSF52540">
    <property type="entry name" value="P-loop containing nucleoside triphosphate hydrolases"/>
    <property type="match status" value="1"/>
</dbReference>
<keyword evidence="2" id="KW-0813">Transport</keyword>
<keyword evidence="3" id="KW-0547">Nucleotide-binding</keyword>
<keyword evidence="7" id="KW-1185">Reference proteome</keyword>
<comment type="similarity">
    <text evidence="1">Belongs to the ABC transporter superfamily.</text>
</comment>
<dbReference type="InterPro" id="IPR050153">
    <property type="entry name" value="Metal_Ion_Import_ABC"/>
</dbReference>
<evidence type="ECO:0000313" key="7">
    <source>
        <dbReference type="Proteomes" id="UP000029082"/>
    </source>
</evidence>
<dbReference type="SMART" id="SM00382">
    <property type="entry name" value="AAA"/>
    <property type="match status" value="1"/>
</dbReference>
<dbReference type="EC" id="3.6.3.33" evidence="6"/>
<dbReference type="PROSITE" id="PS00211">
    <property type="entry name" value="ABC_TRANSPORTER_1"/>
    <property type="match status" value="1"/>
</dbReference>
<dbReference type="InterPro" id="IPR027417">
    <property type="entry name" value="P-loop_NTPase"/>
</dbReference>
<dbReference type="GeneID" id="93094226"/>
<dbReference type="PROSITE" id="PS50893">
    <property type="entry name" value="ABC_TRANSPORTER_2"/>
    <property type="match status" value="1"/>
</dbReference>